<keyword evidence="1" id="KW-0472">Membrane</keyword>
<dbReference type="EMBL" id="FMYV01000004">
    <property type="protein sequence ID" value="SDC47716.1"/>
    <property type="molecule type" value="Genomic_DNA"/>
</dbReference>
<feature type="transmembrane region" description="Helical" evidence="1">
    <location>
        <begin position="7"/>
        <end position="29"/>
    </location>
</feature>
<sequence length="327" mass="39760">MKKFLKVSFNIFLVIFLLTSLILFLMQIVNPNSGFIHYLEQNNSVQSPNKIYSENDNLFISEKPLIVKYIDIKNYEEYEIKHFKKLKDFILKNNLNFEIIMATNREYKNNYNKFKSENKIEKIYYYESDKIIRNTVLFEENNILFDYNDKYIDLDKLMLNLINYENNNDFYFPKQIYTNDNIDKLNVAGEKFYKNNYFKAIIYEDILNDSFYLTLTTIDDVSKKLGKEFEVQLVLYYNERLYKNKMFNYNNSELTTLEYIEELKYDNPNIRFHVVYDKDFEYELNINTGKIFLVNNEGKIEYIFNSKIDESNKIFHEYLEKINKKEL</sequence>
<dbReference type="AlphaFoldDB" id="A0A1G6LYE0"/>
<evidence type="ECO:0000313" key="3">
    <source>
        <dbReference type="Proteomes" id="UP000199322"/>
    </source>
</evidence>
<keyword evidence="1" id="KW-0812">Transmembrane</keyword>
<dbReference type="STRING" id="28234.SAMN04488588_1169"/>
<keyword evidence="3" id="KW-1185">Reference proteome</keyword>
<organism evidence="2 3">
    <name type="scientific">Geotoga petraea</name>
    <dbReference type="NCBI Taxonomy" id="28234"/>
    <lineage>
        <taxon>Bacteria</taxon>
        <taxon>Thermotogati</taxon>
        <taxon>Thermotogota</taxon>
        <taxon>Thermotogae</taxon>
        <taxon>Petrotogales</taxon>
        <taxon>Petrotogaceae</taxon>
        <taxon>Geotoga</taxon>
    </lineage>
</organism>
<name>A0A1G6LYE0_9BACT</name>
<evidence type="ECO:0000313" key="2">
    <source>
        <dbReference type="EMBL" id="SDC47716.1"/>
    </source>
</evidence>
<reference evidence="2 3" key="1">
    <citation type="submission" date="2016-10" db="EMBL/GenBank/DDBJ databases">
        <authorList>
            <person name="de Groot N.N."/>
        </authorList>
    </citation>
    <scope>NUCLEOTIDE SEQUENCE [LARGE SCALE GENOMIC DNA]</scope>
    <source>
        <strain evidence="2 3">WG14</strain>
    </source>
</reference>
<dbReference type="RefSeq" id="WP_091403571.1">
    <property type="nucleotide sequence ID" value="NZ_FMYV01000004.1"/>
</dbReference>
<proteinExistence type="predicted"/>
<evidence type="ECO:0000256" key="1">
    <source>
        <dbReference type="SAM" id="Phobius"/>
    </source>
</evidence>
<gene>
    <name evidence="2" type="ORF">SAMN04488588_1169</name>
</gene>
<protein>
    <submittedName>
        <fullName evidence="2">Uncharacterized protein</fullName>
    </submittedName>
</protein>
<dbReference type="Proteomes" id="UP000199322">
    <property type="component" value="Unassembled WGS sequence"/>
</dbReference>
<keyword evidence="1" id="KW-1133">Transmembrane helix</keyword>
<accession>A0A1G6LYE0</accession>